<keyword evidence="2" id="KW-1185">Reference proteome</keyword>
<sequence length="151" mass="16299">MDVSPYIPALCPEGAQLPPSRSLQELECLSLPPSFDKIGSKLVIAAGVGQRFLDPAVLTVGVVLLQAFLLGGFCNPSWLEVNSCAFICDRQCGHECEQIFLIAMELLPEPSSHQHRDGTGPGSTPLFCSEFLWVGTSIPGELVKTSLTWLL</sequence>
<proteinExistence type="predicted"/>
<dbReference type="AlphaFoldDB" id="A0A1V4KP26"/>
<reference evidence="1 2" key="1">
    <citation type="submission" date="2016-02" db="EMBL/GenBank/DDBJ databases">
        <title>Band-tailed pigeon sequencing and assembly.</title>
        <authorList>
            <person name="Soares A.E."/>
            <person name="Novak B.J."/>
            <person name="Rice E.S."/>
            <person name="O'Connell B."/>
            <person name="Chang D."/>
            <person name="Weber S."/>
            <person name="Shapiro B."/>
        </authorList>
    </citation>
    <scope>NUCLEOTIDE SEQUENCE [LARGE SCALE GENOMIC DNA]</scope>
    <source>
        <strain evidence="1">BTP2013</strain>
        <tissue evidence="1">Blood</tissue>
    </source>
</reference>
<gene>
    <name evidence="1" type="ORF">AV530_011344</name>
</gene>
<name>A0A1V4KP26_PATFA</name>
<dbReference type="Proteomes" id="UP000190648">
    <property type="component" value="Unassembled WGS sequence"/>
</dbReference>
<evidence type="ECO:0000313" key="1">
    <source>
        <dbReference type="EMBL" id="OPJ86179.1"/>
    </source>
</evidence>
<organism evidence="1 2">
    <name type="scientific">Patagioenas fasciata monilis</name>
    <dbReference type="NCBI Taxonomy" id="372326"/>
    <lineage>
        <taxon>Eukaryota</taxon>
        <taxon>Metazoa</taxon>
        <taxon>Chordata</taxon>
        <taxon>Craniata</taxon>
        <taxon>Vertebrata</taxon>
        <taxon>Euteleostomi</taxon>
        <taxon>Archelosauria</taxon>
        <taxon>Archosauria</taxon>
        <taxon>Dinosauria</taxon>
        <taxon>Saurischia</taxon>
        <taxon>Theropoda</taxon>
        <taxon>Coelurosauria</taxon>
        <taxon>Aves</taxon>
        <taxon>Neognathae</taxon>
        <taxon>Neoaves</taxon>
        <taxon>Columbimorphae</taxon>
        <taxon>Columbiformes</taxon>
        <taxon>Columbidae</taxon>
        <taxon>Patagioenas</taxon>
    </lineage>
</organism>
<protein>
    <submittedName>
        <fullName evidence="1">Uncharacterized protein</fullName>
    </submittedName>
</protein>
<dbReference type="EMBL" id="LSYS01002427">
    <property type="protein sequence ID" value="OPJ86179.1"/>
    <property type="molecule type" value="Genomic_DNA"/>
</dbReference>
<accession>A0A1V4KP26</accession>
<comment type="caution">
    <text evidence="1">The sequence shown here is derived from an EMBL/GenBank/DDBJ whole genome shotgun (WGS) entry which is preliminary data.</text>
</comment>
<evidence type="ECO:0000313" key="2">
    <source>
        <dbReference type="Proteomes" id="UP000190648"/>
    </source>
</evidence>